<comment type="caution">
    <text evidence="2">The sequence shown here is derived from an EMBL/GenBank/DDBJ whole genome shotgun (WGS) entry which is preliminary data.</text>
</comment>
<feature type="site" description="Interaction with substrate rRNA" evidence="1">
    <location>
        <position position="3"/>
    </location>
</feature>
<feature type="binding site" evidence="1">
    <location>
        <position position="41"/>
    </location>
    <ligand>
        <name>S-adenosyl-L-methionine</name>
        <dbReference type="ChEBI" id="CHEBI:59789"/>
    </ligand>
</feature>
<comment type="catalytic activity">
    <reaction evidence="1">
        <text>adenosine(2030) in 23S rRNA + S-adenosyl-L-methionine = N(6)-methyladenosine(2030) in 23S rRNA + S-adenosyl-L-homocysteine + H(+)</text>
        <dbReference type="Rhea" id="RHEA:43736"/>
        <dbReference type="Rhea" id="RHEA-COMP:10668"/>
        <dbReference type="Rhea" id="RHEA-COMP:10669"/>
        <dbReference type="ChEBI" id="CHEBI:15378"/>
        <dbReference type="ChEBI" id="CHEBI:57856"/>
        <dbReference type="ChEBI" id="CHEBI:59789"/>
        <dbReference type="ChEBI" id="CHEBI:74411"/>
        <dbReference type="ChEBI" id="CHEBI:74449"/>
        <dbReference type="EC" id="2.1.1.266"/>
    </reaction>
</comment>
<comment type="subunit">
    <text evidence="1">Monomer.</text>
</comment>
<accession>A0ABR7YVT6</accession>
<feature type="binding site" evidence="1">
    <location>
        <position position="99"/>
    </location>
    <ligand>
        <name>S-adenosyl-L-methionine</name>
        <dbReference type="ChEBI" id="CHEBI:59789"/>
    </ligand>
</feature>
<sequence length="281" mass="31781">MNYRHAFHAGNHADVFKHILLTRLITLFSRKEQPFAYLDSHAGLGLYDLQAGQAARTGEYLEGIGRLWPCEQVPEAAAGYLHLVRKLNPDGQLRYYPGSPELARRLARQQDRVLLNEKHPEDGRLLKENYQRDPRVTVHLGEGWHVPRALLPVAEKRAILLIDPPFEQVDDLTRCATAMKEAIARMRQTIVAIWYPIKDDVRPLRRFHQALTSTGAPKLLTVELLVHPRDTPQSLNGSGLAIANPPWGLEGELQQLMPWLVATLGQTGASWHMEWVIAENG</sequence>
<dbReference type="Gene3D" id="3.40.50.150">
    <property type="entry name" value="Vaccinia Virus protein VP39"/>
    <property type="match status" value="1"/>
</dbReference>
<organism evidence="2 3">
    <name type="scientific">Pseudomonas typographi</name>
    <dbReference type="NCBI Taxonomy" id="2715964"/>
    <lineage>
        <taxon>Bacteria</taxon>
        <taxon>Pseudomonadati</taxon>
        <taxon>Pseudomonadota</taxon>
        <taxon>Gammaproteobacteria</taxon>
        <taxon>Pseudomonadales</taxon>
        <taxon>Pseudomonadaceae</taxon>
        <taxon>Pseudomonas</taxon>
    </lineage>
</organism>
<keyword evidence="1" id="KW-0698">rRNA processing</keyword>
<dbReference type="PANTHER" id="PTHR37426">
    <property type="entry name" value="RIBOSOMAL RNA LARGE SUBUNIT METHYLTRANSFERASE J"/>
    <property type="match status" value="1"/>
</dbReference>
<feature type="active site" description="Proton acceptor" evidence="1">
    <location>
        <position position="163"/>
    </location>
</feature>
<dbReference type="Proteomes" id="UP000805841">
    <property type="component" value="Unassembled WGS sequence"/>
</dbReference>
<dbReference type="EC" id="2.1.1.266" evidence="1"/>
<comment type="similarity">
    <text evidence="1">Belongs to the RlmJ family.</text>
</comment>
<comment type="function">
    <text evidence="1">Specifically methylates the adenine in position 2030 of 23S rRNA.</text>
</comment>
<dbReference type="RefSeq" id="WP_190416728.1">
    <property type="nucleotide sequence ID" value="NZ_JAAOCA010000001.1"/>
</dbReference>
<feature type="binding site" evidence="1">
    <location>
        <position position="18"/>
    </location>
    <ligand>
        <name>S-adenosyl-L-methionine</name>
        <dbReference type="ChEBI" id="CHEBI:59789"/>
    </ligand>
</feature>
<evidence type="ECO:0000256" key="1">
    <source>
        <dbReference type="HAMAP-Rule" id="MF_00934"/>
    </source>
</evidence>
<protein>
    <recommendedName>
        <fullName evidence="1">Ribosomal RNA large subunit methyltransferase J</fullName>
        <ecNumber evidence="1">2.1.1.266</ecNumber>
    </recommendedName>
    <alternativeName>
        <fullName evidence="1">23S rRNA (adenine(2030)-N6)-methyltransferase</fullName>
    </alternativeName>
    <alternativeName>
        <fullName evidence="1">23S rRNA m6A2030 methyltransferase</fullName>
    </alternativeName>
</protein>
<evidence type="ECO:0000313" key="2">
    <source>
        <dbReference type="EMBL" id="MBD1597311.1"/>
    </source>
</evidence>
<evidence type="ECO:0000313" key="3">
    <source>
        <dbReference type="Proteomes" id="UP000805841"/>
    </source>
</evidence>
<dbReference type="EMBL" id="JAAOCA010000001">
    <property type="protein sequence ID" value="MBD1597311.1"/>
    <property type="molecule type" value="Genomic_DNA"/>
</dbReference>
<dbReference type="HAMAP" id="MF_00934">
    <property type="entry name" value="23SrRNA_methyltr_J"/>
    <property type="match status" value="1"/>
</dbReference>
<dbReference type="InterPro" id="IPR029063">
    <property type="entry name" value="SAM-dependent_MTases_sf"/>
</dbReference>
<feature type="binding site" evidence="1">
    <location>
        <position position="163"/>
    </location>
    <ligand>
        <name>S-adenosyl-L-methionine</name>
        <dbReference type="ChEBI" id="CHEBI:59789"/>
    </ligand>
</feature>
<dbReference type="SUPFAM" id="SSF53335">
    <property type="entry name" value="S-adenosyl-L-methionine-dependent methyltransferases"/>
    <property type="match status" value="1"/>
</dbReference>
<name>A0ABR7YVT6_9PSED</name>
<keyword evidence="1" id="KW-0949">S-adenosyl-L-methionine</keyword>
<keyword evidence="1" id="KW-0489">Methyltransferase</keyword>
<keyword evidence="1" id="KW-0808">Transferase</keyword>
<dbReference type="PANTHER" id="PTHR37426:SF1">
    <property type="entry name" value="RIBOSOMAL RNA LARGE SUBUNIT METHYLTRANSFERASE J"/>
    <property type="match status" value="1"/>
</dbReference>
<gene>
    <name evidence="1" type="primary">rlmJ</name>
    <name evidence="2" type="ORF">HAQ05_01100</name>
</gene>
<reference evidence="2 3" key="1">
    <citation type="journal article" date="2020" name="Insects">
        <title>Bacteria Belonging to Pseudomonas typographi sp. nov. from the Bark Beetle Ips typographus Have Genomic Potential to Aid in the Host Ecology.</title>
        <authorList>
            <person name="Peral-Aranega E."/>
            <person name="Saati-Santamaria Z."/>
            <person name="Kolarik M."/>
            <person name="Rivas R."/>
            <person name="Garcia-Fraile P."/>
        </authorList>
    </citation>
    <scope>NUCLEOTIDE SEQUENCE [LARGE SCALE GENOMIC DNA]</scope>
    <source>
        <strain evidence="2 3">CA3A</strain>
    </source>
</reference>
<keyword evidence="1" id="KW-0694">RNA-binding</keyword>
<dbReference type="Pfam" id="PF04378">
    <property type="entry name" value="RsmJ"/>
    <property type="match status" value="1"/>
</dbReference>
<feature type="binding site" evidence="1">
    <location>
        <begin position="142"/>
        <end position="143"/>
    </location>
    <ligand>
        <name>S-adenosyl-L-methionine</name>
        <dbReference type="ChEBI" id="CHEBI:59789"/>
    </ligand>
</feature>
<proteinExistence type="inferred from homology"/>
<dbReference type="InterPro" id="IPR007473">
    <property type="entry name" value="RlmJ"/>
</dbReference>
<feature type="binding site" evidence="1">
    <location>
        <position position="117"/>
    </location>
    <ligand>
        <name>S-adenosyl-L-methionine</name>
        <dbReference type="ChEBI" id="CHEBI:59789"/>
    </ligand>
</feature>
<keyword evidence="3" id="KW-1185">Reference proteome</keyword>